<dbReference type="PROSITE" id="PS00915">
    <property type="entry name" value="PI3_4_KINASE_1"/>
    <property type="match status" value="1"/>
</dbReference>
<gene>
    <name evidence="5" type="ORF">UJA718_LOCUS41755</name>
    <name evidence="6" type="ORF">UJA718_LOCUS41759</name>
</gene>
<dbReference type="Pfam" id="PF00454">
    <property type="entry name" value="PI3_PI4_kinase"/>
    <property type="match status" value="1"/>
</dbReference>
<comment type="caution">
    <text evidence="5">The sequence shown here is derived from an EMBL/GenBank/DDBJ whole genome shotgun (WGS) entry which is preliminary data.</text>
</comment>
<dbReference type="GO" id="GO:0046854">
    <property type="term" value="P:phosphatidylinositol phosphate biosynthetic process"/>
    <property type="evidence" value="ECO:0007669"/>
    <property type="project" value="InterPro"/>
</dbReference>
<comment type="similarity">
    <text evidence="1">Belongs to the PI3/PI4-kinase family. Type III PI4K subfamily.</text>
</comment>
<evidence type="ECO:0000259" key="4">
    <source>
        <dbReference type="PROSITE" id="PS50290"/>
    </source>
</evidence>
<proteinExistence type="inferred from homology"/>
<name>A0A821Q0F1_9BILA</name>
<dbReference type="AlphaFoldDB" id="A0A821Q0F1"/>
<dbReference type="EMBL" id="CAJOBP010050735">
    <property type="protein sequence ID" value="CAF4811715.1"/>
    <property type="molecule type" value="Genomic_DNA"/>
</dbReference>
<dbReference type="GO" id="GO:0004430">
    <property type="term" value="F:1-phosphatidylinositol 4-kinase activity"/>
    <property type="evidence" value="ECO:0007669"/>
    <property type="project" value="TreeGrafter"/>
</dbReference>
<dbReference type="GO" id="GO:0048015">
    <property type="term" value="P:phosphatidylinositol-mediated signaling"/>
    <property type="evidence" value="ECO:0007669"/>
    <property type="project" value="TreeGrafter"/>
</dbReference>
<dbReference type="EMBL" id="CAJOBP010050759">
    <property type="protein sequence ID" value="CAF4811823.1"/>
    <property type="molecule type" value="Genomic_DNA"/>
</dbReference>
<evidence type="ECO:0000256" key="2">
    <source>
        <dbReference type="ARBA" id="ARBA00022679"/>
    </source>
</evidence>
<reference evidence="5" key="1">
    <citation type="submission" date="2021-02" db="EMBL/GenBank/DDBJ databases">
        <authorList>
            <person name="Nowell W R."/>
        </authorList>
    </citation>
    <scope>NUCLEOTIDE SEQUENCE</scope>
</reference>
<dbReference type="InterPro" id="IPR000403">
    <property type="entry name" value="PI3/4_kinase_cat_dom"/>
</dbReference>
<protein>
    <recommendedName>
        <fullName evidence="4">PI3K/PI4K catalytic domain-containing protein</fullName>
    </recommendedName>
</protein>
<keyword evidence="7" id="KW-1185">Reference proteome</keyword>
<sequence length="78" mass="9045">MAIFKVGDDVRQDILALQLMRLFQNIFEQEGLELYLYTYRVIATSPGCGVIECVPNSRSREDIGRNTEVGLFEYFRHV</sequence>
<keyword evidence="3" id="KW-0418">Kinase</keyword>
<feature type="domain" description="PI3K/PI4K catalytic" evidence="4">
    <location>
        <begin position="1"/>
        <end position="78"/>
    </location>
</feature>
<evidence type="ECO:0000313" key="5">
    <source>
        <dbReference type="EMBL" id="CAF4811715.1"/>
    </source>
</evidence>
<dbReference type="InterPro" id="IPR018936">
    <property type="entry name" value="PI3/4_kinase_CS"/>
</dbReference>
<keyword evidence="2" id="KW-0808">Transferase</keyword>
<dbReference type="PANTHER" id="PTHR10048:SF15">
    <property type="entry name" value="PHOSPHATIDYLINOSITOL 4-KINASE ALPHA"/>
    <property type="match status" value="1"/>
</dbReference>
<dbReference type="InterPro" id="IPR015433">
    <property type="entry name" value="PI3/4_kinase"/>
</dbReference>
<dbReference type="Gene3D" id="3.30.1010.10">
    <property type="entry name" value="Phosphatidylinositol 3-kinase Catalytic Subunit, Chain A, domain 4"/>
    <property type="match status" value="1"/>
</dbReference>
<feature type="non-terminal residue" evidence="5">
    <location>
        <position position="1"/>
    </location>
</feature>
<dbReference type="PANTHER" id="PTHR10048">
    <property type="entry name" value="PHOSPHATIDYLINOSITOL KINASE"/>
    <property type="match status" value="1"/>
</dbReference>
<dbReference type="GO" id="GO:0005886">
    <property type="term" value="C:plasma membrane"/>
    <property type="evidence" value="ECO:0007669"/>
    <property type="project" value="TreeGrafter"/>
</dbReference>
<evidence type="ECO:0000256" key="1">
    <source>
        <dbReference type="ARBA" id="ARBA00006209"/>
    </source>
</evidence>
<evidence type="ECO:0000313" key="7">
    <source>
        <dbReference type="Proteomes" id="UP000663873"/>
    </source>
</evidence>
<dbReference type="InterPro" id="IPR011009">
    <property type="entry name" value="Kinase-like_dom_sf"/>
</dbReference>
<dbReference type="Proteomes" id="UP000663873">
    <property type="component" value="Unassembled WGS sequence"/>
</dbReference>
<dbReference type="PROSITE" id="PS50290">
    <property type="entry name" value="PI3_4_KINASE_3"/>
    <property type="match status" value="1"/>
</dbReference>
<organism evidence="5 7">
    <name type="scientific">Rotaria socialis</name>
    <dbReference type="NCBI Taxonomy" id="392032"/>
    <lineage>
        <taxon>Eukaryota</taxon>
        <taxon>Metazoa</taxon>
        <taxon>Spiralia</taxon>
        <taxon>Gnathifera</taxon>
        <taxon>Rotifera</taxon>
        <taxon>Eurotatoria</taxon>
        <taxon>Bdelloidea</taxon>
        <taxon>Philodinida</taxon>
        <taxon>Philodinidae</taxon>
        <taxon>Rotaria</taxon>
    </lineage>
</organism>
<dbReference type="GO" id="GO:0005737">
    <property type="term" value="C:cytoplasm"/>
    <property type="evidence" value="ECO:0007669"/>
    <property type="project" value="TreeGrafter"/>
</dbReference>
<accession>A0A821Q0F1</accession>
<evidence type="ECO:0000256" key="3">
    <source>
        <dbReference type="ARBA" id="ARBA00022777"/>
    </source>
</evidence>
<evidence type="ECO:0000313" key="6">
    <source>
        <dbReference type="EMBL" id="CAF4811823.1"/>
    </source>
</evidence>
<dbReference type="SUPFAM" id="SSF56112">
    <property type="entry name" value="Protein kinase-like (PK-like)"/>
    <property type="match status" value="1"/>
</dbReference>